<keyword evidence="3" id="KW-1185">Reference proteome</keyword>
<feature type="coiled-coil region" evidence="1">
    <location>
        <begin position="806"/>
        <end position="833"/>
    </location>
</feature>
<evidence type="ECO:0000313" key="2">
    <source>
        <dbReference type="EMBL" id="CUF01760.1"/>
    </source>
</evidence>
<proteinExistence type="predicted"/>
<protein>
    <recommendedName>
        <fullName evidence="4">WD40 repeat-containing protein</fullName>
    </recommendedName>
</protein>
<evidence type="ECO:0008006" key="4">
    <source>
        <dbReference type="Google" id="ProtNLM"/>
    </source>
</evidence>
<feature type="coiled-coil region" evidence="1">
    <location>
        <begin position="684"/>
        <end position="780"/>
    </location>
</feature>
<dbReference type="InterPro" id="IPR015943">
    <property type="entry name" value="WD40/YVTN_repeat-like_dom_sf"/>
</dbReference>
<gene>
    <name evidence="2" type="ORF">BSAL_58240</name>
</gene>
<sequence length="873" mass="96999">MVSSTFVASRQSCRGNNGLWIIEGPRLLLIDEQTGLVTRDVRLPLEHGTALSLCSTGNGPQAHIWVGFSSGTIAILETSPTLRVVSESVLHEGSVTGLQWVREASPTKDDVVVSIATDGRAALWSTSTWECISCVWVSHATLTALSTVFVSPGRLQMVVGTASGNIHSLCPFQQEEAMLVPGAHAGEVRQIVVHAQGDDINSDVARLWTVGTDGSLCVWEASRHRVGTHRSFFRVLSKTPLIQLDAIAGHSILSLEVSRDCPNQILCVLAEGEHFAAVDMTTGSVITMWSIGAPIGDPVLLSPHFRKGWSVLDGKCHDVPTPFVVPSTPVAPPLSSLVVTTGVTDVSLDRSLKDARLENQRLREQIQVLLRSPLQRSSSADHQESSLVHMRSCYASALTVLDNMEHATREFILSLEGEIRSDATSWMQYAQRGSVNTESARHLHAALQELHDERENVSRISHELTELRLKFSSAQQREDVAVMEAAALKRQCSQDREHIMLLERNMTERDAQLIEATRECKTLRDTEAALRQQLDNSEKLLRESSQESDKAVSFIQQLLDDERALTSKLRAEASSVNERTATLREQLAAAVASESNTLQRVTALQDEMERRQAESMTHIGEEHRGAVSKLQDEITKRKLKEESLEQLIAMLREESALHAQDAAARRDKLSRQQRAVSETSAAMIDALHDEIQALREQNSEIAAAKLSIESERDSLLDQVQSQRHLVKEELSRMEAEVINLQRHAKDETAISELAITQRKIAVLETELQVSQNEVEALQQLFKRQRTALEDKILHQASDIESRNEREAELKGRAQLAERKVRELEQAHEDTAQSHASELQRVKLQIAAIKKKKTCSAMPRMRLSSASLLSLKEK</sequence>
<reference evidence="3" key="1">
    <citation type="submission" date="2015-09" db="EMBL/GenBank/DDBJ databases">
        <authorList>
            <consortium name="Pathogen Informatics"/>
        </authorList>
    </citation>
    <scope>NUCLEOTIDE SEQUENCE [LARGE SCALE GENOMIC DNA]</scope>
    <source>
        <strain evidence="3">Lake Konstanz</strain>
    </source>
</reference>
<dbReference type="SUPFAM" id="SSF50978">
    <property type="entry name" value="WD40 repeat-like"/>
    <property type="match status" value="1"/>
</dbReference>
<feature type="coiled-coil region" evidence="1">
    <location>
        <begin position="513"/>
        <end position="547"/>
    </location>
</feature>
<accession>A0A0S4IK50</accession>
<dbReference type="Gene3D" id="2.130.10.10">
    <property type="entry name" value="YVTN repeat-like/Quinoprotein amine dehydrogenase"/>
    <property type="match status" value="1"/>
</dbReference>
<dbReference type="VEuPathDB" id="TriTrypDB:BSAL_58240"/>
<evidence type="ECO:0000313" key="3">
    <source>
        <dbReference type="Proteomes" id="UP000051952"/>
    </source>
</evidence>
<dbReference type="AlphaFoldDB" id="A0A0S4IK50"/>
<evidence type="ECO:0000256" key="1">
    <source>
        <dbReference type="SAM" id="Coils"/>
    </source>
</evidence>
<keyword evidence="1" id="KW-0175">Coiled coil</keyword>
<dbReference type="Proteomes" id="UP000051952">
    <property type="component" value="Unassembled WGS sequence"/>
</dbReference>
<name>A0A0S4IK50_BODSA</name>
<dbReference type="InterPro" id="IPR036322">
    <property type="entry name" value="WD40_repeat_dom_sf"/>
</dbReference>
<organism evidence="2 3">
    <name type="scientific">Bodo saltans</name>
    <name type="common">Flagellated protozoan</name>
    <dbReference type="NCBI Taxonomy" id="75058"/>
    <lineage>
        <taxon>Eukaryota</taxon>
        <taxon>Discoba</taxon>
        <taxon>Euglenozoa</taxon>
        <taxon>Kinetoplastea</taxon>
        <taxon>Metakinetoplastina</taxon>
        <taxon>Eubodonida</taxon>
        <taxon>Bodonidae</taxon>
        <taxon>Bodo</taxon>
    </lineage>
</organism>
<dbReference type="EMBL" id="CYKH01000227">
    <property type="protein sequence ID" value="CUF01760.1"/>
    <property type="molecule type" value="Genomic_DNA"/>
</dbReference>